<keyword evidence="4" id="KW-1185">Reference proteome</keyword>
<gene>
    <name evidence="3" type="ORF">GXW79_17640</name>
</gene>
<dbReference type="AlphaFoldDB" id="A0AAF1KMW6"/>
<dbReference type="EMBL" id="JAAEDH010000023">
    <property type="protein sequence ID" value="MBR0656906.1"/>
    <property type="molecule type" value="Genomic_DNA"/>
</dbReference>
<dbReference type="SUPFAM" id="SSF51182">
    <property type="entry name" value="RmlC-like cupins"/>
    <property type="match status" value="1"/>
</dbReference>
<dbReference type="Gene3D" id="2.60.120.10">
    <property type="entry name" value="Jelly Rolls"/>
    <property type="match status" value="1"/>
</dbReference>
<dbReference type="InterPro" id="IPR014710">
    <property type="entry name" value="RmlC-like_jellyroll"/>
</dbReference>
<protein>
    <submittedName>
        <fullName evidence="3">Cupin domain-containing protein</fullName>
    </submittedName>
</protein>
<name>A0AAF1KMW6_9PROT</name>
<evidence type="ECO:0000256" key="1">
    <source>
        <dbReference type="SAM" id="MobiDB-lite"/>
    </source>
</evidence>
<dbReference type="Pfam" id="PF07883">
    <property type="entry name" value="Cupin_2"/>
    <property type="match status" value="1"/>
</dbReference>
<reference evidence="3" key="1">
    <citation type="submission" date="2020-01" db="EMBL/GenBank/DDBJ databases">
        <authorList>
            <person name="Rat A."/>
        </authorList>
    </citation>
    <scope>NUCLEOTIDE SEQUENCE</scope>
    <source>
        <strain evidence="3">LMG 28251</strain>
    </source>
</reference>
<dbReference type="Proteomes" id="UP001196068">
    <property type="component" value="Unassembled WGS sequence"/>
</dbReference>
<reference evidence="3" key="2">
    <citation type="journal article" date="2021" name="Syst. Appl. Microbiol.">
        <title>Roseomonas hellenica sp. nov., isolated from roots of wild-growing Alkanna tinctoria.</title>
        <authorList>
            <person name="Rat A."/>
            <person name="Naranjo H.D."/>
            <person name="Lebbe L."/>
            <person name="Cnockaert M."/>
            <person name="Krigas N."/>
            <person name="Grigoriadou K."/>
            <person name="Maloupa E."/>
            <person name="Willems A."/>
        </authorList>
    </citation>
    <scope>NUCLEOTIDE SEQUENCE</scope>
    <source>
        <strain evidence="3">LMG 28251</strain>
    </source>
</reference>
<feature type="domain" description="Cupin type-2" evidence="2">
    <location>
        <begin position="48"/>
        <end position="116"/>
    </location>
</feature>
<sequence>MPDPAPLVIVQPGEARSFWQPVPANGFVQCLLESGAIGAETPFAMGTQTVDAGCFVREHQHPANEEVILVLEGRGEALLDGTRTAPLEKGTCLFIGKARPHRFQAAPEAPMTFLWLMLPGGLETFFARIGRERHAGEAPPVPFPRPDNVTQIESETVFGALPPRP</sequence>
<evidence type="ECO:0000313" key="4">
    <source>
        <dbReference type="Proteomes" id="UP001196068"/>
    </source>
</evidence>
<evidence type="ECO:0000313" key="3">
    <source>
        <dbReference type="EMBL" id="MBR0656906.1"/>
    </source>
</evidence>
<dbReference type="CDD" id="cd02208">
    <property type="entry name" value="cupin_RmlC-like"/>
    <property type="match status" value="1"/>
</dbReference>
<evidence type="ECO:0000259" key="2">
    <source>
        <dbReference type="Pfam" id="PF07883"/>
    </source>
</evidence>
<proteinExistence type="predicted"/>
<dbReference type="InterPro" id="IPR013096">
    <property type="entry name" value="Cupin_2"/>
</dbReference>
<accession>A0AAF1KMW6</accession>
<dbReference type="InterPro" id="IPR011051">
    <property type="entry name" value="RmlC_Cupin_sf"/>
</dbReference>
<organism evidence="3 4">
    <name type="scientific">Plastoroseomonas arctica</name>
    <dbReference type="NCBI Taxonomy" id="1509237"/>
    <lineage>
        <taxon>Bacteria</taxon>
        <taxon>Pseudomonadati</taxon>
        <taxon>Pseudomonadota</taxon>
        <taxon>Alphaproteobacteria</taxon>
        <taxon>Acetobacterales</taxon>
        <taxon>Acetobacteraceae</taxon>
        <taxon>Plastoroseomonas</taxon>
    </lineage>
</organism>
<dbReference type="RefSeq" id="WP_211875769.1">
    <property type="nucleotide sequence ID" value="NZ_JAAEDH010000023.1"/>
</dbReference>
<feature type="region of interest" description="Disordered" evidence="1">
    <location>
        <begin position="136"/>
        <end position="165"/>
    </location>
</feature>
<comment type="caution">
    <text evidence="3">The sequence shown here is derived from an EMBL/GenBank/DDBJ whole genome shotgun (WGS) entry which is preliminary data.</text>
</comment>